<dbReference type="SUPFAM" id="SSF53098">
    <property type="entry name" value="Ribonuclease H-like"/>
    <property type="match status" value="1"/>
</dbReference>
<sequence length="399" mass="46737">MSGMIDRLIRQYFDQGLTQAEIALSLLIRDNIKISPRHLRRRLARLRLYRQRYSDPAEVVDFICKLMNGPGRLHGYRMMHARCLLAGFRVSRDFVAEIPFIIIIIIQNTLDPEAVRRRKGRRLRRRSYSVLGPNYVWHMDSYEKLTPFGIGVNRCIDGFSRRIWMEANCTNPCVIAAYFTQAVSKLGGCPKILRSDNGTENVHANRLQTFFREDHTGEVHGPPCVIQGRSTPNQRIECWWGPLRRQNVDYWRDVFREFQATGHFRGDFIDKGLIQFCFLKIIQDELDTVVQMWDNHRIRRGRNGRDLYHGKPVIMYNVPELYHSQNYLHPVEMDKINTVIGEDICQWKTDTPCDINLHDLCLLVMEQHNLTRRPGTEGAIKLYKDLRPLIKALLEEADD</sequence>
<proteinExistence type="predicted"/>
<dbReference type="Proteomes" id="UP001591681">
    <property type="component" value="Unassembled WGS sequence"/>
</dbReference>
<dbReference type="InterPro" id="IPR012337">
    <property type="entry name" value="RNaseH-like_sf"/>
</dbReference>
<evidence type="ECO:0000313" key="2">
    <source>
        <dbReference type="EMBL" id="KAL2096354.1"/>
    </source>
</evidence>
<accession>A0ABD1KB84</accession>
<dbReference type="AlphaFoldDB" id="A0ABD1KB84"/>
<dbReference type="EMBL" id="JBHFQA010000007">
    <property type="protein sequence ID" value="KAL2096354.1"/>
    <property type="molecule type" value="Genomic_DNA"/>
</dbReference>
<dbReference type="PANTHER" id="PTHR46791:SF13">
    <property type="entry name" value="CLR5 DOMAIN-CONTAINING PROTEIN"/>
    <property type="match status" value="1"/>
</dbReference>
<dbReference type="InterPro" id="IPR058913">
    <property type="entry name" value="Integrase_dom_put"/>
</dbReference>
<evidence type="ECO:0000259" key="1">
    <source>
        <dbReference type="Pfam" id="PF24764"/>
    </source>
</evidence>
<keyword evidence="3" id="KW-1185">Reference proteome</keyword>
<reference evidence="2 3" key="1">
    <citation type="submission" date="2024-09" db="EMBL/GenBank/DDBJ databases">
        <title>A chromosome-level genome assembly of Gray's grenadier anchovy, Coilia grayii.</title>
        <authorList>
            <person name="Fu Z."/>
        </authorList>
    </citation>
    <scope>NUCLEOTIDE SEQUENCE [LARGE SCALE GENOMIC DNA]</scope>
    <source>
        <strain evidence="2">G4</strain>
        <tissue evidence="2">Muscle</tissue>
    </source>
</reference>
<gene>
    <name evidence="2" type="ORF">ACEWY4_008502</name>
</gene>
<evidence type="ECO:0000313" key="3">
    <source>
        <dbReference type="Proteomes" id="UP001591681"/>
    </source>
</evidence>
<protein>
    <recommendedName>
        <fullName evidence="1">Integrase core domain-containing protein</fullName>
    </recommendedName>
</protein>
<dbReference type="InterPro" id="IPR036397">
    <property type="entry name" value="RNaseH_sf"/>
</dbReference>
<comment type="caution">
    <text evidence="2">The sequence shown here is derived from an EMBL/GenBank/DDBJ whole genome shotgun (WGS) entry which is preliminary data.</text>
</comment>
<dbReference type="Gene3D" id="3.30.420.10">
    <property type="entry name" value="Ribonuclease H-like superfamily/Ribonuclease H"/>
    <property type="match status" value="1"/>
</dbReference>
<feature type="domain" description="Integrase core" evidence="1">
    <location>
        <begin position="128"/>
        <end position="303"/>
    </location>
</feature>
<name>A0ABD1KB84_9TELE</name>
<dbReference type="Pfam" id="PF24764">
    <property type="entry name" value="rva_4"/>
    <property type="match status" value="1"/>
</dbReference>
<dbReference type="PANTHER" id="PTHR46791">
    <property type="entry name" value="EXPRESSED PROTEIN"/>
    <property type="match status" value="1"/>
</dbReference>
<organism evidence="2 3">
    <name type="scientific">Coilia grayii</name>
    <name type="common">Gray's grenadier anchovy</name>
    <dbReference type="NCBI Taxonomy" id="363190"/>
    <lineage>
        <taxon>Eukaryota</taxon>
        <taxon>Metazoa</taxon>
        <taxon>Chordata</taxon>
        <taxon>Craniata</taxon>
        <taxon>Vertebrata</taxon>
        <taxon>Euteleostomi</taxon>
        <taxon>Actinopterygii</taxon>
        <taxon>Neopterygii</taxon>
        <taxon>Teleostei</taxon>
        <taxon>Clupei</taxon>
        <taxon>Clupeiformes</taxon>
        <taxon>Clupeoidei</taxon>
        <taxon>Engraulidae</taxon>
        <taxon>Coilinae</taxon>
        <taxon>Coilia</taxon>
    </lineage>
</organism>